<evidence type="ECO:0000259" key="2">
    <source>
        <dbReference type="Pfam" id="PF02720"/>
    </source>
</evidence>
<reference evidence="4" key="1">
    <citation type="submission" date="2016-06" db="EMBL/GenBank/DDBJ databases">
        <title>Genome sequencing of cellulolytic organisms.</title>
        <authorList>
            <person name="Bohra V."/>
            <person name="Dafale N.A."/>
            <person name="Purohit H.J."/>
        </authorList>
    </citation>
    <scope>NUCLEOTIDE SEQUENCE [LARGE SCALE GENOMIC DNA]</scope>
    <source>
        <strain evidence="4">ND21</strain>
    </source>
</reference>
<gene>
    <name evidence="3" type="ORF">A9Z40_10285</name>
</gene>
<evidence type="ECO:0000313" key="4">
    <source>
        <dbReference type="Proteomes" id="UP000093918"/>
    </source>
</evidence>
<feature type="domain" description="DUF222" evidence="2">
    <location>
        <begin position="43"/>
        <end position="385"/>
    </location>
</feature>
<proteinExistence type="predicted"/>
<dbReference type="RefSeq" id="WP_064956933.1">
    <property type="nucleotide sequence ID" value="NZ_LZEM01000022.1"/>
</dbReference>
<dbReference type="Proteomes" id="UP000093918">
    <property type="component" value="Unassembled WGS sequence"/>
</dbReference>
<dbReference type="EMBL" id="LZEM01000022">
    <property type="protein sequence ID" value="OAZ39067.1"/>
    <property type="molecule type" value="Genomic_DNA"/>
</dbReference>
<comment type="caution">
    <text evidence="3">The sequence shown here is derived from an EMBL/GenBank/DDBJ whole genome shotgun (WGS) entry which is preliminary data.</text>
</comment>
<feature type="region of interest" description="Disordered" evidence="1">
    <location>
        <begin position="458"/>
        <end position="479"/>
    </location>
</feature>
<keyword evidence="3" id="KW-0378">Hydrolase</keyword>
<dbReference type="InterPro" id="IPR003615">
    <property type="entry name" value="HNH_nuc"/>
</dbReference>
<evidence type="ECO:0000256" key="1">
    <source>
        <dbReference type="SAM" id="MobiDB-lite"/>
    </source>
</evidence>
<keyword evidence="4" id="KW-1185">Reference proteome</keyword>
<keyword evidence="3" id="KW-0255">Endonuclease</keyword>
<dbReference type="Gene3D" id="1.10.30.50">
    <property type="match status" value="1"/>
</dbReference>
<evidence type="ECO:0000313" key="3">
    <source>
        <dbReference type="EMBL" id="OAZ39067.1"/>
    </source>
</evidence>
<feature type="region of interest" description="Disordered" evidence="1">
    <location>
        <begin position="245"/>
        <end position="265"/>
    </location>
</feature>
<dbReference type="CDD" id="cd00085">
    <property type="entry name" value="HNHc"/>
    <property type="match status" value="1"/>
</dbReference>
<keyword evidence="3" id="KW-0540">Nuclease</keyword>
<sequence length="479" mass="50804">MHSNDELGGGMGSDGDVAALAALVADAEVAADAARLAQIRELRVLAAAGVLAEKQAAGASERVKAREMALRGIAAELAGVFVATDRTVQRRIDEARDLVENYPVTMAAWEAGRIVRGHVRVIQETGCLVPAEERAEFERVAIERCEGETPNRVRDALRMIAERMHPRSFTERHEEAVAGRCVRVQAGADGMSDLIATLPTVIADGIVDRLTRQAREIINVRQQADAASGDAGARADALGARADARGARADANGGGPDADTTIRDGSSFVDDARTIGQVRADVLSDLLLAGTPALDPTATGDGNGTLGTIRAHVQVAVSALTLMGQDEGPADLAGRSPIDAATARELAGNATSWDRLLTHPVTGTVLECDTYRPTAAMVRLLRARDRHCRFPGCRQPAIRCELDHTVAASAGGPTHVCNLANLCKRHHDVKHHTRWRVRQLPGGRLVWTSPTGRVYRDDAPPPLVAFTTTDPPGPGAAPF</sequence>
<dbReference type="InterPro" id="IPR003870">
    <property type="entry name" value="DUF222"/>
</dbReference>
<dbReference type="GO" id="GO:0004519">
    <property type="term" value="F:endonuclease activity"/>
    <property type="evidence" value="ECO:0007669"/>
    <property type="project" value="UniProtKB-KW"/>
</dbReference>
<accession>A0ABX2WFB7</accession>
<name>A0ABX2WFB7_9MICO</name>
<dbReference type="Pfam" id="PF02720">
    <property type="entry name" value="DUF222"/>
    <property type="match status" value="1"/>
</dbReference>
<organism evidence="3 4">
    <name type="scientific">Microbacterium arborescens</name>
    <dbReference type="NCBI Taxonomy" id="33883"/>
    <lineage>
        <taxon>Bacteria</taxon>
        <taxon>Bacillati</taxon>
        <taxon>Actinomycetota</taxon>
        <taxon>Actinomycetes</taxon>
        <taxon>Micrococcales</taxon>
        <taxon>Microbacteriaceae</taxon>
        <taxon>Microbacterium</taxon>
    </lineage>
</organism>
<protein>
    <submittedName>
        <fullName evidence="3">HNH endonuclease</fullName>
    </submittedName>
</protein>